<accession>A0ABV5U6S6</accession>
<protein>
    <submittedName>
        <fullName evidence="2">Helix-turn-helix domain-containing protein</fullName>
    </submittedName>
</protein>
<evidence type="ECO:0000313" key="2">
    <source>
        <dbReference type="EMBL" id="MFB9686859.1"/>
    </source>
</evidence>
<proteinExistence type="predicted"/>
<evidence type="ECO:0000259" key="1">
    <source>
        <dbReference type="PROSITE" id="PS50943"/>
    </source>
</evidence>
<feature type="domain" description="HTH cro/C1-type" evidence="1">
    <location>
        <begin position="17"/>
        <end position="71"/>
    </location>
</feature>
<comment type="caution">
    <text evidence="2">The sequence shown here is derived from an EMBL/GenBank/DDBJ whole genome shotgun (WGS) entry which is preliminary data.</text>
</comment>
<dbReference type="Proteomes" id="UP001589535">
    <property type="component" value="Unassembled WGS sequence"/>
</dbReference>
<keyword evidence="3" id="KW-1185">Reference proteome</keyword>
<dbReference type="Pfam" id="PF01381">
    <property type="entry name" value="HTH_3"/>
    <property type="match status" value="1"/>
</dbReference>
<reference evidence="2 3" key="1">
    <citation type="submission" date="2024-09" db="EMBL/GenBank/DDBJ databases">
        <authorList>
            <person name="Sun Q."/>
            <person name="Mori K."/>
        </authorList>
    </citation>
    <scope>NUCLEOTIDE SEQUENCE [LARGE SCALE GENOMIC DNA]</scope>
    <source>
        <strain evidence="2 3">JCM 13852</strain>
    </source>
</reference>
<dbReference type="InterPro" id="IPR043917">
    <property type="entry name" value="DUF5753"/>
</dbReference>
<gene>
    <name evidence="2" type="ORF">ACFFTO_21980</name>
</gene>
<dbReference type="Gene3D" id="1.10.260.40">
    <property type="entry name" value="lambda repressor-like DNA-binding domains"/>
    <property type="match status" value="1"/>
</dbReference>
<name>A0ABV5U6S6_9PSEU</name>
<dbReference type="RefSeq" id="WP_378196702.1">
    <property type="nucleotide sequence ID" value="NZ_JBHMBK010000016.1"/>
</dbReference>
<sequence>MSPPIATPRARALGFGMKRARQARNLKVRELGRLIDVLPQNISNWESGKRIPKIEELGTVLGALRVGPAERARLFNLARTATEPNWLYQAVLDGPAMLATYVDHERTATGKLDWSPCLVPGLLQTPAYARAIFATTDHPQSHIDNVVMVRMARRDRLTGRHPLQYQVLMSEAVLRQNIGGPTVMIEQLRHLLSRMRLPHVSVRIVPNGIGYHPGHYGPFIIFDYADLPSIVYMEHYRGSGYLSDEPNVADYRKATRILGSLALSEQDSTDLIQAVLTELRACTRPKPQSPPVTDP</sequence>
<dbReference type="SMART" id="SM00530">
    <property type="entry name" value="HTH_XRE"/>
    <property type="match status" value="1"/>
</dbReference>
<organism evidence="2 3">
    <name type="scientific">Amycolatopsis plumensis</name>
    <dbReference type="NCBI Taxonomy" id="236508"/>
    <lineage>
        <taxon>Bacteria</taxon>
        <taxon>Bacillati</taxon>
        <taxon>Actinomycetota</taxon>
        <taxon>Actinomycetes</taxon>
        <taxon>Pseudonocardiales</taxon>
        <taxon>Pseudonocardiaceae</taxon>
        <taxon>Amycolatopsis</taxon>
    </lineage>
</organism>
<dbReference type="SUPFAM" id="SSF47413">
    <property type="entry name" value="lambda repressor-like DNA-binding domains"/>
    <property type="match status" value="1"/>
</dbReference>
<dbReference type="CDD" id="cd00093">
    <property type="entry name" value="HTH_XRE"/>
    <property type="match status" value="1"/>
</dbReference>
<dbReference type="InterPro" id="IPR001387">
    <property type="entry name" value="Cro/C1-type_HTH"/>
</dbReference>
<evidence type="ECO:0000313" key="3">
    <source>
        <dbReference type="Proteomes" id="UP001589535"/>
    </source>
</evidence>
<dbReference type="EMBL" id="JBHMBK010000016">
    <property type="protein sequence ID" value="MFB9686859.1"/>
    <property type="molecule type" value="Genomic_DNA"/>
</dbReference>
<dbReference type="PROSITE" id="PS50943">
    <property type="entry name" value="HTH_CROC1"/>
    <property type="match status" value="1"/>
</dbReference>
<dbReference type="InterPro" id="IPR010982">
    <property type="entry name" value="Lambda_DNA-bd_dom_sf"/>
</dbReference>
<dbReference type="Pfam" id="PF19054">
    <property type="entry name" value="DUF5753"/>
    <property type="match status" value="1"/>
</dbReference>